<dbReference type="EMBL" id="JAUMIT010000017">
    <property type="protein sequence ID" value="MDO3696004.1"/>
    <property type="molecule type" value="Genomic_DNA"/>
</dbReference>
<evidence type="ECO:0000313" key="2">
    <source>
        <dbReference type="Proteomes" id="UP001168642"/>
    </source>
</evidence>
<protein>
    <submittedName>
        <fullName evidence="1">DUF5677 domain-containing protein</fullName>
    </submittedName>
</protein>
<gene>
    <name evidence="1" type="ORF">QVZ41_14220</name>
</gene>
<dbReference type="Proteomes" id="UP001168642">
    <property type="component" value="Unassembled WGS sequence"/>
</dbReference>
<organism evidence="1 2">
    <name type="scientific">Wenyingzhuangia gilva</name>
    <dbReference type="NCBI Taxonomy" id="3057677"/>
    <lineage>
        <taxon>Bacteria</taxon>
        <taxon>Pseudomonadati</taxon>
        <taxon>Bacteroidota</taxon>
        <taxon>Flavobacteriia</taxon>
        <taxon>Flavobacteriales</taxon>
        <taxon>Flavobacteriaceae</taxon>
        <taxon>Wenyingzhuangia</taxon>
    </lineage>
</organism>
<keyword evidence="2" id="KW-1185">Reference proteome</keyword>
<accession>A0ABT8VVJ9</accession>
<proteinExistence type="predicted"/>
<dbReference type="Pfam" id="PF18928">
    <property type="entry name" value="DUF5677"/>
    <property type="match status" value="1"/>
</dbReference>
<dbReference type="RefSeq" id="WP_302885312.1">
    <property type="nucleotide sequence ID" value="NZ_JAUMIT010000017.1"/>
</dbReference>
<dbReference type="InterPro" id="IPR043733">
    <property type="entry name" value="DUF5677"/>
</dbReference>
<comment type="caution">
    <text evidence="1">The sequence shown here is derived from an EMBL/GenBank/DDBJ whole genome shotgun (WGS) entry which is preliminary data.</text>
</comment>
<reference evidence="1" key="1">
    <citation type="submission" date="2023-07" db="EMBL/GenBank/DDBJ databases">
        <title>Wenyingzhuangia sp. chi5 genome sequencing and assembly.</title>
        <authorList>
            <person name="Park S."/>
        </authorList>
    </citation>
    <scope>NUCLEOTIDE SEQUENCE</scope>
    <source>
        <strain evidence="1">Chi5</strain>
    </source>
</reference>
<sequence length="266" mass="32107">MKIEEIRDLDDLIFDEFQIYFPKTTTSNFSKEFPNTNTLINLIDISANFIKNSIYDNCETDDYYGMKILHRCLIEHYIRFQFIFTNWIKEKEDGFSKNYLEYNDAREILDLIRAKISEQQLYDPNYKLQDWDVFLKDHPNFIDKTRKEVEEETRKFSFKNIIKYLNTELKDNKSNNTEFFGKLIIDYSNLSSFVHGGMKSYQEMMEMNTQKKRLTEYERICGLTFQMSNSIKLFSLLMYIQTDKDNFELHYLKIDEILKTINKASR</sequence>
<name>A0ABT8VVJ9_9FLAO</name>
<evidence type="ECO:0000313" key="1">
    <source>
        <dbReference type="EMBL" id="MDO3696004.1"/>
    </source>
</evidence>